<evidence type="ECO:0000313" key="3">
    <source>
        <dbReference type="Proteomes" id="UP001236258"/>
    </source>
</evidence>
<sequence>MVKLQTRSLISSLIALLGLWLILRQVPNLASSIFIMLSGQEEVPTSILQVYAIHFCSNSVMGISLILLRDKLSSWLVPQETPVQVCFRVFIAVGTALIGIYFTGLGVISLGESLGNQDPNFGTNPYLYWHGVFSVGIGVILFMGSVGIGKLWALFIRLRHAGV</sequence>
<evidence type="ECO:0008006" key="4">
    <source>
        <dbReference type="Google" id="ProtNLM"/>
    </source>
</evidence>
<feature type="transmembrane region" description="Helical" evidence="1">
    <location>
        <begin position="89"/>
        <end position="108"/>
    </location>
</feature>
<organism evidence="2 3">
    <name type="scientific">Alkalimonas delamerensis</name>
    <dbReference type="NCBI Taxonomy" id="265981"/>
    <lineage>
        <taxon>Bacteria</taxon>
        <taxon>Pseudomonadati</taxon>
        <taxon>Pseudomonadota</taxon>
        <taxon>Gammaproteobacteria</taxon>
        <taxon>Alkalimonas</taxon>
    </lineage>
</organism>
<proteinExistence type="predicted"/>
<keyword evidence="3" id="KW-1185">Reference proteome</keyword>
<keyword evidence="1" id="KW-0472">Membrane</keyword>
<reference evidence="2 3" key="1">
    <citation type="submission" date="2023-08" db="EMBL/GenBank/DDBJ databases">
        <authorList>
            <person name="Joshi A."/>
            <person name="Thite S."/>
        </authorList>
    </citation>
    <scope>NUCLEOTIDE SEQUENCE [LARGE SCALE GENOMIC DNA]</scope>
    <source>
        <strain evidence="2 3">1E1</strain>
    </source>
</reference>
<comment type="caution">
    <text evidence="2">The sequence shown here is derived from an EMBL/GenBank/DDBJ whole genome shotgun (WGS) entry which is preliminary data.</text>
</comment>
<name>A0ABT9GP70_9GAMM</name>
<keyword evidence="1" id="KW-0812">Transmembrane</keyword>
<gene>
    <name evidence="2" type="ORF">Q3O59_06930</name>
</gene>
<keyword evidence="1" id="KW-1133">Transmembrane helix</keyword>
<feature type="transmembrane region" description="Helical" evidence="1">
    <location>
        <begin position="48"/>
        <end position="68"/>
    </location>
</feature>
<evidence type="ECO:0000256" key="1">
    <source>
        <dbReference type="SAM" id="Phobius"/>
    </source>
</evidence>
<protein>
    <recommendedName>
        <fullName evidence="4">Tripartite ATP-independent transporter, DctQ component</fullName>
    </recommendedName>
</protein>
<dbReference type="EMBL" id="JAUZVY010000002">
    <property type="protein sequence ID" value="MDP4528765.1"/>
    <property type="molecule type" value="Genomic_DNA"/>
</dbReference>
<feature type="transmembrane region" description="Helical" evidence="1">
    <location>
        <begin position="128"/>
        <end position="149"/>
    </location>
</feature>
<evidence type="ECO:0000313" key="2">
    <source>
        <dbReference type="EMBL" id="MDP4528765.1"/>
    </source>
</evidence>
<accession>A0ABT9GP70</accession>
<dbReference type="Proteomes" id="UP001236258">
    <property type="component" value="Unassembled WGS sequence"/>
</dbReference>
<dbReference type="RefSeq" id="WP_305944875.1">
    <property type="nucleotide sequence ID" value="NZ_JAUZVY010000002.1"/>
</dbReference>